<reference evidence="2" key="1">
    <citation type="submission" date="2022-08" db="EMBL/GenBank/DDBJ databases">
        <authorList>
            <consortium name="DOE Joint Genome Institute"/>
            <person name="Min B."/>
            <person name="Riley R."/>
            <person name="Sierra-Patev S."/>
            <person name="Naranjo-Ortiz M."/>
            <person name="Looney B."/>
            <person name="Konkel Z."/>
            <person name="Slot J.C."/>
            <person name="Sakamoto Y."/>
            <person name="Steenwyk J.L."/>
            <person name="Rokas A."/>
            <person name="Carro J."/>
            <person name="Camarero S."/>
            <person name="Ferreira P."/>
            <person name="Molpeceres G."/>
            <person name="Ruiz-Duenas F.J."/>
            <person name="Serrano A."/>
            <person name="Henrissat B."/>
            <person name="Drula E."/>
            <person name="Hughes K.W."/>
            <person name="Mata J.L."/>
            <person name="Ishikawa N.K."/>
            <person name="Vargas-Isla R."/>
            <person name="Ushijima S."/>
            <person name="Smith C.A."/>
            <person name="Ahrendt S."/>
            <person name="Andreopoulos W."/>
            <person name="He G."/>
            <person name="Labutti K."/>
            <person name="Lipzen A."/>
            <person name="Ng V."/>
            <person name="Sandor L."/>
            <person name="Barry K."/>
            <person name="Martinez A.T."/>
            <person name="Xiao Y."/>
            <person name="Gibbons J.G."/>
            <person name="Terashima K."/>
            <person name="Hibbett D.S."/>
            <person name="Grigoriev I.V."/>
        </authorList>
    </citation>
    <scope>NUCLEOTIDE SEQUENCE</scope>
    <source>
        <strain evidence="2">TFB9207</strain>
    </source>
</reference>
<protein>
    <submittedName>
        <fullName evidence="2">Uncharacterized protein</fullName>
    </submittedName>
</protein>
<dbReference type="AlphaFoldDB" id="A0AA38PHV3"/>
<keyword evidence="3" id="KW-1185">Reference proteome</keyword>
<evidence type="ECO:0000313" key="2">
    <source>
        <dbReference type="EMBL" id="KAJ3843198.1"/>
    </source>
</evidence>
<name>A0AA38PHV3_9AGAR</name>
<feature type="region of interest" description="Disordered" evidence="1">
    <location>
        <begin position="70"/>
        <end position="91"/>
    </location>
</feature>
<gene>
    <name evidence="2" type="ORF">F5878DRAFT_605532</name>
</gene>
<dbReference type="Proteomes" id="UP001163846">
    <property type="component" value="Unassembled WGS sequence"/>
</dbReference>
<evidence type="ECO:0000256" key="1">
    <source>
        <dbReference type="SAM" id="MobiDB-lite"/>
    </source>
</evidence>
<organism evidence="2 3">
    <name type="scientific">Lentinula raphanica</name>
    <dbReference type="NCBI Taxonomy" id="153919"/>
    <lineage>
        <taxon>Eukaryota</taxon>
        <taxon>Fungi</taxon>
        <taxon>Dikarya</taxon>
        <taxon>Basidiomycota</taxon>
        <taxon>Agaricomycotina</taxon>
        <taxon>Agaricomycetes</taxon>
        <taxon>Agaricomycetidae</taxon>
        <taxon>Agaricales</taxon>
        <taxon>Marasmiineae</taxon>
        <taxon>Omphalotaceae</taxon>
        <taxon>Lentinula</taxon>
    </lineage>
</organism>
<comment type="caution">
    <text evidence="2">The sequence shown here is derived from an EMBL/GenBank/DDBJ whole genome shotgun (WGS) entry which is preliminary data.</text>
</comment>
<proteinExistence type="predicted"/>
<evidence type="ECO:0000313" key="3">
    <source>
        <dbReference type="Proteomes" id="UP001163846"/>
    </source>
</evidence>
<accession>A0AA38PHV3</accession>
<sequence>MYLAVARSAAIASRVLALLCLGAAVTSTIGALAAHTPSFRVQALQSRSSPPVQESPSKLRVEHVNLVPRVENDAPEEGSKAAGNDANFSTKPRSLSISRNHLVRTWKVRRTVHQNRRMTTMRISTWIMLSSRRYGVPSHTIVPRISRGINLNPS</sequence>
<dbReference type="EMBL" id="MU805982">
    <property type="protein sequence ID" value="KAJ3843198.1"/>
    <property type="molecule type" value="Genomic_DNA"/>
</dbReference>